<evidence type="ECO:0000256" key="4">
    <source>
        <dbReference type="ARBA" id="ARBA00012086"/>
    </source>
</evidence>
<evidence type="ECO:0000256" key="8">
    <source>
        <dbReference type="ARBA" id="ARBA00023154"/>
    </source>
</evidence>
<keyword evidence="9 12" id="KW-0456">Lyase</keyword>
<dbReference type="InterPro" id="IPR020624">
    <property type="entry name" value="Schiff_base-form_aldolases_CS"/>
</dbReference>
<comment type="subunit">
    <text evidence="12">Homotetramer; dimer of dimers.</text>
</comment>
<evidence type="ECO:0000256" key="3">
    <source>
        <dbReference type="ARBA" id="ARBA00007592"/>
    </source>
</evidence>
<feature type="active site" description="Schiff-base intermediate with substrate" evidence="12">
    <location>
        <position position="161"/>
    </location>
</feature>
<evidence type="ECO:0000313" key="14">
    <source>
        <dbReference type="EMBL" id="MDZ5762056.1"/>
    </source>
</evidence>
<dbReference type="RefSeq" id="WP_322497543.1">
    <property type="nucleotide sequence ID" value="NZ_JARGYT010000018.1"/>
</dbReference>
<keyword evidence="8 12" id="KW-0457">Lysine biosynthesis</keyword>
<comment type="subcellular location">
    <subcellularLocation>
        <location evidence="12">Cytoplasm</location>
    </subcellularLocation>
</comment>
<comment type="caution">
    <text evidence="14">The sequence shown here is derived from an EMBL/GenBank/DDBJ whole genome shotgun (WGS) entry which is preliminary data.</text>
</comment>
<name>A0ABU5L7F4_9RICK</name>
<dbReference type="PRINTS" id="PR00146">
    <property type="entry name" value="DHPICSNTHASE"/>
</dbReference>
<evidence type="ECO:0000256" key="6">
    <source>
        <dbReference type="ARBA" id="ARBA00022605"/>
    </source>
</evidence>
<organism evidence="14 15">
    <name type="scientific">Candidatus Cyrtobacter comes</name>
    <dbReference type="NCBI Taxonomy" id="675776"/>
    <lineage>
        <taxon>Bacteria</taxon>
        <taxon>Pseudomonadati</taxon>
        <taxon>Pseudomonadota</taxon>
        <taxon>Alphaproteobacteria</taxon>
        <taxon>Rickettsiales</taxon>
        <taxon>Candidatus Midichloriaceae</taxon>
        <taxon>Candidatus Cyrtobacter</taxon>
    </lineage>
</organism>
<feature type="site" description="Part of a proton relay during catalysis" evidence="12">
    <location>
        <position position="107"/>
    </location>
</feature>
<sequence>MFKEGLYTASITPFLDSEIDFKSFERLIEFQISSGVTGIVILGTTGEASCVTLAERKRVTDIAVSACGDEIEVILGCSSNCTKEAAELAMLAQSAGAGGALIVAPYYNKPSQDGIYKHYEYIAGSVDIPIIIYNNPSRTVVDIKDETIAKLARIDNIVALKDSSGDISRQSSLEALMDSDASIVQLCGDDMNVIPFHSYFGRGWISVSSNVFPKECSDIQDLLLRGNIKEAAHIQMDFIKFYKDIFSEPSPAGIKYAAYLMDLITSYEVRLPLTSASKDLQRKILKFLNDRGHAS</sequence>
<dbReference type="PANTHER" id="PTHR12128">
    <property type="entry name" value="DIHYDRODIPICOLINATE SYNTHASE"/>
    <property type="match status" value="1"/>
</dbReference>
<reference evidence="14 15" key="1">
    <citation type="submission" date="2023-02" db="EMBL/GenBank/DDBJ databases">
        <title>Host association and intracellularity evolved multiple times independently in the Rickettsiales.</title>
        <authorList>
            <person name="Castelli M."/>
            <person name="Nardi T."/>
            <person name="Gammuto L."/>
            <person name="Bellinzona G."/>
            <person name="Sabaneyeva E."/>
            <person name="Potekhin A."/>
            <person name="Serra V."/>
            <person name="Petroni G."/>
            <person name="Sassera D."/>
        </authorList>
    </citation>
    <scope>NUCLEOTIDE SEQUENCE [LARGE SCALE GENOMIC DNA]</scope>
    <source>
        <strain evidence="14 15">BOD18</strain>
    </source>
</reference>
<dbReference type="PROSITE" id="PS00666">
    <property type="entry name" value="DHDPS_2"/>
    <property type="match status" value="1"/>
</dbReference>
<feature type="binding site" evidence="12">
    <location>
        <position position="45"/>
    </location>
    <ligand>
        <name>pyruvate</name>
        <dbReference type="ChEBI" id="CHEBI:15361"/>
    </ligand>
</feature>
<dbReference type="InterPro" id="IPR020625">
    <property type="entry name" value="Schiff_base-form_aldolases_AS"/>
</dbReference>
<evidence type="ECO:0000256" key="12">
    <source>
        <dbReference type="HAMAP-Rule" id="MF_00418"/>
    </source>
</evidence>
<evidence type="ECO:0000256" key="11">
    <source>
        <dbReference type="ARBA" id="ARBA00047836"/>
    </source>
</evidence>
<evidence type="ECO:0000256" key="1">
    <source>
        <dbReference type="ARBA" id="ARBA00003294"/>
    </source>
</evidence>
<dbReference type="InterPro" id="IPR013785">
    <property type="entry name" value="Aldolase_TIM"/>
</dbReference>
<comment type="pathway">
    <text evidence="2 12">Amino-acid biosynthesis; L-lysine biosynthesis via DAP pathway; (S)-tetrahydrodipicolinate from L-aspartate: step 3/4.</text>
</comment>
<feature type="site" description="Part of a proton relay during catalysis" evidence="12">
    <location>
        <position position="44"/>
    </location>
</feature>
<dbReference type="InterPro" id="IPR002220">
    <property type="entry name" value="DapA-like"/>
</dbReference>
<dbReference type="NCBIfam" id="TIGR00674">
    <property type="entry name" value="dapA"/>
    <property type="match status" value="1"/>
</dbReference>
<keyword evidence="5 12" id="KW-0963">Cytoplasm</keyword>
<keyword evidence="15" id="KW-1185">Reference proteome</keyword>
<evidence type="ECO:0000256" key="9">
    <source>
        <dbReference type="ARBA" id="ARBA00023239"/>
    </source>
</evidence>
<comment type="similarity">
    <text evidence="3 12 13">Belongs to the DapA family.</text>
</comment>
<keyword evidence="6 12" id="KW-0028">Amino-acid biosynthesis</keyword>
<comment type="caution">
    <text evidence="12">Was originally thought to be a dihydrodipicolinate synthase (DHDPS), catalyzing the condensation of (S)-aspartate-beta-semialdehyde [(S)-ASA] and pyruvate to dihydrodipicolinate (DHDP). However, it was shown in E.coli that the product of the enzymatic reaction is not dihydrodipicolinate but in fact (4S)-4-hydroxy-2,3,4,5-tetrahydro-(2S)-dipicolinic acid (HTPA), and that the consecutive dehydration reaction leading to DHDP is not spontaneous but catalyzed by DapB.</text>
</comment>
<dbReference type="HAMAP" id="MF_00418">
    <property type="entry name" value="DapA"/>
    <property type="match status" value="1"/>
</dbReference>
<dbReference type="SMART" id="SM01130">
    <property type="entry name" value="DHDPS"/>
    <property type="match status" value="1"/>
</dbReference>
<proteinExistence type="inferred from homology"/>
<feature type="active site" description="Proton donor/acceptor" evidence="12">
    <location>
        <position position="133"/>
    </location>
</feature>
<gene>
    <name evidence="12" type="primary">dapA</name>
    <name evidence="14" type="ORF">Cyrtocomes_00423</name>
</gene>
<evidence type="ECO:0000256" key="5">
    <source>
        <dbReference type="ARBA" id="ARBA00022490"/>
    </source>
</evidence>
<dbReference type="PANTHER" id="PTHR12128:SF66">
    <property type="entry name" value="4-HYDROXY-2-OXOGLUTARATE ALDOLASE, MITOCHONDRIAL"/>
    <property type="match status" value="1"/>
</dbReference>
<evidence type="ECO:0000256" key="7">
    <source>
        <dbReference type="ARBA" id="ARBA00022915"/>
    </source>
</evidence>
<comment type="catalytic activity">
    <reaction evidence="11 12">
        <text>L-aspartate 4-semialdehyde + pyruvate = (2S,4S)-4-hydroxy-2,3,4,5-tetrahydrodipicolinate + H2O + H(+)</text>
        <dbReference type="Rhea" id="RHEA:34171"/>
        <dbReference type="ChEBI" id="CHEBI:15361"/>
        <dbReference type="ChEBI" id="CHEBI:15377"/>
        <dbReference type="ChEBI" id="CHEBI:15378"/>
        <dbReference type="ChEBI" id="CHEBI:67139"/>
        <dbReference type="ChEBI" id="CHEBI:537519"/>
        <dbReference type="EC" id="4.3.3.7"/>
    </reaction>
</comment>
<dbReference type="Gene3D" id="3.20.20.70">
    <property type="entry name" value="Aldolase class I"/>
    <property type="match status" value="1"/>
</dbReference>
<feature type="binding site" evidence="12">
    <location>
        <position position="205"/>
    </location>
    <ligand>
        <name>pyruvate</name>
        <dbReference type="ChEBI" id="CHEBI:15361"/>
    </ligand>
</feature>
<protein>
    <recommendedName>
        <fullName evidence="4 12">4-hydroxy-tetrahydrodipicolinate synthase</fullName>
        <shortName evidence="12">HTPA synthase</shortName>
        <ecNumber evidence="4 12">4.3.3.7</ecNumber>
    </recommendedName>
</protein>
<keyword evidence="10 12" id="KW-0704">Schiff base</keyword>
<evidence type="ECO:0000256" key="10">
    <source>
        <dbReference type="ARBA" id="ARBA00023270"/>
    </source>
</evidence>
<comment type="function">
    <text evidence="1 12">Catalyzes the condensation of (S)-aspartate-beta-semialdehyde [(S)-ASA] and pyruvate to 4-hydroxy-tetrahydrodipicolinate (HTPA).</text>
</comment>
<dbReference type="Pfam" id="PF00701">
    <property type="entry name" value="DHDPS"/>
    <property type="match status" value="1"/>
</dbReference>
<dbReference type="SUPFAM" id="SSF51569">
    <property type="entry name" value="Aldolase"/>
    <property type="match status" value="1"/>
</dbReference>
<dbReference type="PROSITE" id="PS00665">
    <property type="entry name" value="DHDPS_1"/>
    <property type="match status" value="1"/>
</dbReference>
<dbReference type="EMBL" id="JARGYT010000018">
    <property type="protein sequence ID" value="MDZ5762056.1"/>
    <property type="molecule type" value="Genomic_DNA"/>
</dbReference>
<accession>A0ABU5L7F4</accession>
<dbReference type="Proteomes" id="UP001293791">
    <property type="component" value="Unassembled WGS sequence"/>
</dbReference>
<dbReference type="CDD" id="cd00950">
    <property type="entry name" value="DHDPS"/>
    <property type="match status" value="1"/>
</dbReference>
<dbReference type="EC" id="4.3.3.7" evidence="4 12"/>
<dbReference type="PIRSF" id="PIRSF001365">
    <property type="entry name" value="DHDPS"/>
    <property type="match status" value="1"/>
</dbReference>
<evidence type="ECO:0000256" key="2">
    <source>
        <dbReference type="ARBA" id="ARBA00005120"/>
    </source>
</evidence>
<evidence type="ECO:0000256" key="13">
    <source>
        <dbReference type="PIRNR" id="PIRNR001365"/>
    </source>
</evidence>
<dbReference type="InterPro" id="IPR005263">
    <property type="entry name" value="DapA"/>
</dbReference>
<keyword evidence="7 12" id="KW-0220">Diaminopimelate biosynthesis</keyword>
<evidence type="ECO:0000313" key="15">
    <source>
        <dbReference type="Proteomes" id="UP001293791"/>
    </source>
</evidence>